<feature type="repeat" description="PPR" evidence="2">
    <location>
        <begin position="379"/>
        <end position="415"/>
    </location>
</feature>
<comment type="caution">
    <text evidence="4">The sequence shown here is derived from an EMBL/GenBank/DDBJ whole genome shotgun (WGS) entry which is preliminary data.</text>
</comment>
<evidence type="ECO:0000313" key="4">
    <source>
        <dbReference type="EMBL" id="GJJ09290.1"/>
    </source>
</evidence>
<feature type="compositionally biased region" description="Acidic residues" evidence="3">
    <location>
        <begin position="534"/>
        <end position="545"/>
    </location>
</feature>
<sequence>MLPSPLLDLLLHRLSIPFNASINQLRTPRNVRYFQQLLTTPKPSVLSSTHRSEHIPNLDHNILPLNDQLQALTDFEVRISTEKQNPLAKLSEELPDYQVEEAQLNDIYKDLLSYPDVTKNKQDDGIQNDVDRDSLVDLLEILDERFSNMSVSPQSTTPETLSAQLIRDFASKQSIPSNNVDSKVLLSLEESTSVISASLRLLANRLQTSLQKLDTTWLPSESDETPTLSLGLLSRPEWDTLIKGALTEDDPIIAEKLLSLMKMVGEKPSEEQYDAILNWYAHRGLIEETDTFCSRLSIDLARDRQRDLLVKARIQANKLDEACKMIYSFESNATPAPIRSYTRVIRAFLFQAGPGSEQLKAQAWDMFSHMRYAAHPIPDEFLYTVMIRSLAETQDPEAERALDLFTEMTVDNQIPPTTYSYNAVILACARSKKFKLEAFRLVREMLNAYKGADGEVPSSLRPDKHTFLALLEAAKRLGDLTRTRWILTQLIKETRRIPRGGTKVTYLDESIMGHVFHAYASYKPPFHRNIAPEREEEEATEEPIDTQETHAKSLQTASPSRSHTPQTHQEVLREASALWNRILDDIESVGDDSNHDNIFSNVALTTGLVNSYMSVHFAHSPPDTAFDAFGRVYEELDIPKDARSYLVAFDTYTRGKRCTKHEMQRALEYARALWPEWLALESKGITQMLPPGKNKKQGVDSRLVEKVWKSMFRLMAHNDCLDEAINLVRDFMKRYPPSFVKEPSPVDPNRSTRVSLYAERPLVRLTERSSVPEDRIPPFLLFQDLELLHHRSVLAKRRDYIDYIKWVANAYAGALRQRQYLTFSAGSKAPSEKASRDG</sequence>
<reference evidence="4" key="1">
    <citation type="submission" date="2021-10" db="EMBL/GenBank/DDBJ databases">
        <title>De novo Genome Assembly of Clathrus columnatus (Basidiomycota, Fungi) Using Illumina and Nanopore Sequence Data.</title>
        <authorList>
            <person name="Ogiso-Tanaka E."/>
            <person name="Itagaki H."/>
            <person name="Hosoya T."/>
            <person name="Hosaka K."/>
        </authorList>
    </citation>
    <scope>NUCLEOTIDE SEQUENCE</scope>
    <source>
        <strain evidence="4">MO-923</strain>
    </source>
</reference>
<dbReference type="PANTHER" id="PTHR47942">
    <property type="entry name" value="TETRATRICOPEPTIDE REPEAT (TPR)-LIKE SUPERFAMILY PROTEIN-RELATED"/>
    <property type="match status" value="1"/>
</dbReference>
<dbReference type="PANTHER" id="PTHR47942:SF63">
    <property type="entry name" value="PENTATRICOPEPTIDE REPEAT-CONTAINING PROTEIN"/>
    <property type="match status" value="1"/>
</dbReference>
<dbReference type="InterPro" id="IPR002885">
    <property type="entry name" value="PPR_rpt"/>
</dbReference>
<feature type="region of interest" description="Disordered" evidence="3">
    <location>
        <begin position="534"/>
        <end position="570"/>
    </location>
</feature>
<feature type="compositionally biased region" description="Polar residues" evidence="3">
    <location>
        <begin position="552"/>
        <end position="569"/>
    </location>
</feature>
<feature type="repeat" description="PPR" evidence="2">
    <location>
        <begin position="417"/>
        <end position="448"/>
    </location>
</feature>
<dbReference type="AlphaFoldDB" id="A0AAV5A8J9"/>
<proteinExistence type="predicted"/>
<dbReference type="EMBL" id="BPWL01000004">
    <property type="protein sequence ID" value="GJJ09290.1"/>
    <property type="molecule type" value="Genomic_DNA"/>
</dbReference>
<dbReference type="InterPro" id="IPR011990">
    <property type="entry name" value="TPR-like_helical_dom_sf"/>
</dbReference>
<dbReference type="InterPro" id="IPR051222">
    <property type="entry name" value="PPR/CCM1_RNA-binding"/>
</dbReference>
<keyword evidence="1" id="KW-0677">Repeat</keyword>
<evidence type="ECO:0008006" key="6">
    <source>
        <dbReference type="Google" id="ProtNLM"/>
    </source>
</evidence>
<dbReference type="PROSITE" id="PS51375">
    <property type="entry name" value="PPR"/>
    <property type="match status" value="2"/>
</dbReference>
<protein>
    <recommendedName>
        <fullName evidence="6">Pentatricopeptide repeat-containing protein</fullName>
    </recommendedName>
</protein>
<gene>
    <name evidence="4" type="ORF">Clacol_003512</name>
</gene>
<name>A0AAV5A8J9_9AGAM</name>
<keyword evidence="5" id="KW-1185">Reference proteome</keyword>
<accession>A0AAV5A8J9</accession>
<evidence type="ECO:0000256" key="1">
    <source>
        <dbReference type="ARBA" id="ARBA00022737"/>
    </source>
</evidence>
<evidence type="ECO:0000256" key="2">
    <source>
        <dbReference type="PROSITE-ProRule" id="PRU00708"/>
    </source>
</evidence>
<organism evidence="4 5">
    <name type="scientific">Clathrus columnatus</name>
    <dbReference type="NCBI Taxonomy" id="1419009"/>
    <lineage>
        <taxon>Eukaryota</taxon>
        <taxon>Fungi</taxon>
        <taxon>Dikarya</taxon>
        <taxon>Basidiomycota</taxon>
        <taxon>Agaricomycotina</taxon>
        <taxon>Agaricomycetes</taxon>
        <taxon>Phallomycetidae</taxon>
        <taxon>Phallales</taxon>
        <taxon>Clathraceae</taxon>
        <taxon>Clathrus</taxon>
    </lineage>
</organism>
<dbReference type="Proteomes" id="UP001050691">
    <property type="component" value="Unassembled WGS sequence"/>
</dbReference>
<dbReference type="Gene3D" id="1.25.40.10">
    <property type="entry name" value="Tetratricopeptide repeat domain"/>
    <property type="match status" value="1"/>
</dbReference>
<evidence type="ECO:0000256" key="3">
    <source>
        <dbReference type="SAM" id="MobiDB-lite"/>
    </source>
</evidence>
<evidence type="ECO:0000313" key="5">
    <source>
        <dbReference type="Proteomes" id="UP001050691"/>
    </source>
</evidence>